<protein>
    <submittedName>
        <fullName evidence="2">GNAT family N-acetyltransferase</fullName>
    </submittedName>
</protein>
<dbReference type="EMBL" id="CP021383">
    <property type="protein sequence ID" value="ARU51200.1"/>
    <property type="molecule type" value="Genomic_DNA"/>
</dbReference>
<accession>A0A1Y0HTA4</accession>
<sequence length="173" mass="18138">MTEATEVRDATPEDWPGIWRALEPVFRAGETYTYPRDISEADARAAWTRAPGARVLVAVAASGGASAGSGTVLGTAKYLPNHPGAGAHVANASFVVGPDGAGRGVGRTLARAVLDGARADGYRAMQFNAVVETNERAVRLWESLGFAILATVPEAFDHPVHGLVGLHVMHRAL</sequence>
<keyword evidence="2" id="KW-0808">Transferase</keyword>
<dbReference type="InterPro" id="IPR052742">
    <property type="entry name" value="Mito_N-acetyltransferase"/>
</dbReference>
<dbReference type="Pfam" id="PF00583">
    <property type="entry name" value="Acetyltransf_1"/>
    <property type="match status" value="1"/>
</dbReference>
<evidence type="ECO:0000313" key="3">
    <source>
        <dbReference type="Proteomes" id="UP000196228"/>
    </source>
</evidence>
<gene>
    <name evidence="2" type="ORF">CBR64_06530</name>
</gene>
<dbReference type="PANTHER" id="PTHR43138:SF1">
    <property type="entry name" value="N-ACETYLTRANSFERASE ACA1"/>
    <property type="match status" value="1"/>
</dbReference>
<dbReference type="GO" id="GO:0016747">
    <property type="term" value="F:acyltransferase activity, transferring groups other than amino-acyl groups"/>
    <property type="evidence" value="ECO:0007669"/>
    <property type="project" value="InterPro"/>
</dbReference>
<dbReference type="PROSITE" id="PS51186">
    <property type="entry name" value="GNAT"/>
    <property type="match status" value="1"/>
</dbReference>
<feature type="domain" description="N-acetyltransferase" evidence="1">
    <location>
        <begin position="5"/>
        <end position="173"/>
    </location>
</feature>
<dbReference type="InterPro" id="IPR016181">
    <property type="entry name" value="Acyl_CoA_acyltransferase"/>
</dbReference>
<reference evidence="2 3" key="1">
    <citation type="submission" date="2017-05" db="EMBL/GenBank/DDBJ databases">
        <authorList>
            <person name="Song R."/>
            <person name="Chenine A.L."/>
            <person name="Ruprecht R.M."/>
        </authorList>
    </citation>
    <scope>NUCLEOTIDE SEQUENCE [LARGE SCALE GENOMIC DNA]</scope>
    <source>
        <strain evidence="2 3">PSBB019</strain>
    </source>
</reference>
<dbReference type="Gene3D" id="3.40.630.30">
    <property type="match status" value="1"/>
</dbReference>
<dbReference type="Proteomes" id="UP000196228">
    <property type="component" value="Chromosome"/>
</dbReference>
<dbReference type="SUPFAM" id="SSF55729">
    <property type="entry name" value="Acyl-CoA N-acyltransferases (Nat)"/>
    <property type="match status" value="1"/>
</dbReference>
<organism evidence="2 3">
    <name type="scientific">Cellulosimicrobium cellulans</name>
    <name type="common">Arthrobacter luteus</name>
    <dbReference type="NCBI Taxonomy" id="1710"/>
    <lineage>
        <taxon>Bacteria</taxon>
        <taxon>Bacillati</taxon>
        <taxon>Actinomycetota</taxon>
        <taxon>Actinomycetes</taxon>
        <taxon>Micrococcales</taxon>
        <taxon>Promicromonosporaceae</taxon>
        <taxon>Cellulosimicrobium</taxon>
    </lineage>
</organism>
<evidence type="ECO:0000313" key="2">
    <source>
        <dbReference type="EMBL" id="ARU51200.1"/>
    </source>
</evidence>
<proteinExistence type="predicted"/>
<dbReference type="OrthoDB" id="9788300at2"/>
<evidence type="ECO:0000259" key="1">
    <source>
        <dbReference type="PROSITE" id="PS51186"/>
    </source>
</evidence>
<dbReference type="KEGG" id="cceu:CBR64_06530"/>
<dbReference type="RefSeq" id="WP_087470251.1">
    <property type="nucleotide sequence ID" value="NZ_CP021383.1"/>
</dbReference>
<dbReference type="InterPro" id="IPR000182">
    <property type="entry name" value="GNAT_dom"/>
</dbReference>
<name>A0A1Y0HTA4_CELCE</name>
<dbReference type="PANTHER" id="PTHR43138">
    <property type="entry name" value="ACETYLTRANSFERASE, GNAT FAMILY"/>
    <property type="match status" value="1"/>
</dbReference>
<dbReference type="AlphaFoldDB" id="A0A1Y0HTA4"/>